<evidence type="ECO:0000313" key="4">
    <source>
        <dbReference type="Proteomes" id="UP000242497"/>
    </source>
</evidence>
<keyword evidence="1" id="KW-0732">Signal</keyword>
<dbReference type="Proteomes" id="UP000242497">
    <property type="component" value="Unassembled WGS sequence"/>
</dbReference>
<dbReference type="Gene3D" id="1.10.3910.10">
    <property type="entry name" value="SP0561-like"/>
    <property type="match status" value="1"/>
</dbReference>
<dbReference type="RefSeq" id="WP_072889280.1">
    <property type="nucleotide sequence ID" value="NZ_FRAE01000042.1"/>
</dbReference>
<proteinExistence type="predicted"/>
<dbReference type="Gene3D" id="3.40.190.10">
    <property type="entry name" value="Periplasmic binding protein-like II"/>
    <property type="match status" value="2"/>
</dbReference>
<dbReference type="Pfam" id="PF08984">
    <property type="entry name" value="DUF1858"/>
    <property type="match status" value="1"/>
</dbReference>
<dbReference type="EMBL" id="FRAE01000042">
    <property type="protein sequence ID" value="SHK18993.1"/>
    <property type="molecule type" value="Genomic_DNA"/>
</dbReference>
<dbReference type="SUPFAM" id="SSF140683">
    <property type="entry name" value="SP0561-like"/>
    <property type="match status" value="1"/>
</dbReference>
<accession>A0A1M6QG12</accession>
<dbReference type="GO" id="GO:0015888">
    <property type="term" value="P:thiamine transport"/>
    <property type="evidence" value="ECO:0007669"/>
    <property type="project" value="TreeGrafter"/>
</dbReference>
<dbReference type="OrthoDB" id="9766989at2"/>
<evidence type="ECO:0000313" key="3">
    <source>
        <dbReference type="EMBL" id="SHK18993.1"/>
    </source>
</evidence>
<dbReference type="SUPFAM" id="SSF53850">
    <property type="entry name" value="Periplasmic binding protein-like II"/>
    <property type="match status" value="1"/>
</dbReference>
<dbReference type="PANTHER" id="PTHR30006">
    <property type="entry name" value="THIAMINE-BINDING PERIPLASMIC PROTEIN-RELATED"/>
    <property type="match status" value="1"/>
</dbReference>
<gene>
    <name evidence="3" type="ORF">SAMN02744037_01834</name>
</gene>
<evidence type="ECO:0000256" key="1">
    <source>
        <dbReference type="ARBA" id="ARBA00022729"/>
    </source>
</evidence>
<dbReference type="PANTHER" id="PTHR30006:SF2">
    <property type="entry name" value="ABC TRANSPORTER SUBSTRATE-BINDING PROTEIN"/>
    <property type="match status" value="1"/>
</dbReference>
<feature type="domain" description="DUF1858" evidence="2">
    <location>
        <begin position="8"/>
        <end position="63"/>
    </location>
</feature>
<dbReference type="GO" id="GO:0030975">
    <property type="term" value="F:thiamine binding"/>
    <property type="evidence" value="ECO:0007669"/>
    <property type="project" value="TreeGrafter"/>
</dbReference>
<name>A0A1M6QG12_9FIRM</name>
<reference evidence="4" key="1">
    <citation type="submission" date="2016-11" db="EMBL/GenBank/DDBJ databases">
        <authorList>
            <person name="Varghese N."/>
            <person name="Submissions S."/>
        </authorList>
    </citation>
    <scope>NUCLEOTIDE SEQUENCE [LARGE SCALE GENOMIC DNA]</scope>
    <source>
        <strain evidence="4">DSM 15518</strain>
    </source>
</reference>
<dbReference type="GO" id="GO:0030288">
    <property type="term" value="C:outer membrane-bounded periplasmic space"/>
    <property type="evidence" value="ECO:0007669"/>
    <property type="project" value="TreeGrafter"/>
</dbReference>
<dbReference type="GO" id="GO:0030976">
    <property type="term" value="F:thiamine pyrophosphate binding"/>
    <property type="evidence" value="ECO:0007669"/>
    <property type="project" value="TreeGrafter"/>
</dbReference>
<dbReference type="AlphaFoldDB" id="A0A1M6QG12"/>
<evidence type="ECO:0000259" key="2">
    <source>
        <dbReference type="Pfam" id="PF08984"/>
    </source>
</evidence>
<dbReference type="STRING" id="1123349.SAMN02744037_01834"/>
<dbReference type="InterPro" id="IPR038062">
    <property type="entry name" value="ScdA-like_N_sf"/>
</dbReference>
<organism evidence="3 4">
    <name type="scientific">Tepidibacter formicigenes DSM 15518</name>
    <dbReference type="NCBI Taxonomy" id="1123349"/>
    <lineage>
        <taxon>Bacteria</taxon>
        <taxon>Bacillati</taxon>
        <taxon>Bacillota</taxon>
        <taxon>Clostridia</taxon>
        <taxon>Peptostreptococcales</taxon>
        <taxon>Peptostreptococcaceae</taxon>
        <taxon>Tepidibacter</taxon>
    </lineage>
</organism>
<keyword evidence="4" id="KW-1185">Reference proteome</keyword>
<dbReference type="Pfam" id="PF13343">
    <property type="entry name" value="SBP_bac_6"/>
    <property type="match status" value="1"/>
</dbReference>
<sequence>MDNRYFDIKDTLFDITEKYKEAIDLLVSVGFENIKDENQRKTIGKTITLETALKMKKINIDTFTKQLINIIEDKQNNVDKVSKVNEIAQNADVKIEGILPCPVRVPLMEAFQDWLENNKEKLNVTIGYELKAASMGVDWLKESLEKTKSVDVLPDIFISAGFDLFFDKNLIGKYKSEGVFEDITEIEHYNRDFENDYINLKDPDKQYSMIGVVPAVFLVNTEELKGLKMPSSWEDILSEEFENKVSLPIGDFDLFNAILLNIYKKYGEEGVKKLGKSLLKSMHPSEMVKSHIRKTEKPVVTIMPYFFTRMIKRDGPMKAIWPKDGAIISPIFMLSKKEKKEKLKPIVDFFASKKVGEILSHNGKFPSVNPDVDNMISKDHKYMWIGWDYIKNNDIGSLISKCEKMFNEAIREV</sequence>
<dbReference type="InterPro" id="IPR015077">
    <property type="entry name" value="DUF1858"/>
</dbReference>
<protein>
    <submittedName>
        <fullName evidence="3">ABC-type Fe3+ transport system, substrate-binding protein</fullName>
    </submittedName>
</protein>